<proteinExistence type="predicted"/>
<dbReference type="EMBL" id="CP147246">
    <property type="protein sequence ID" value="WYJ93719.1"/>
    <property type="molecule type" value="Genomic_DNA"/>
</dbReference>
<dbReference type="AlphaFoldDB" id="A0A200J8J4"/>
<dbReference type="Gene3D" id="3.40.630.30">
    <property type="match status" value="1"/>
</dbReference>
<dbReference type="InterPro" id="IPR000182">
    <property type="entry name" value="GNAT_dom"/>
</dbReference>
<dbReference type="EMBL" id="NIBQ01000002">
    <property type="protein sequence ID" value="OUZ33149.1"/>
    <property type="molecule type" value="Genomic_DNA"/>
</dbReference>
<dbReference type="CDD" id="cd04301">
    <property type="entry name" value="NAT_SF"/>
    <property type="match status" value="1"/>
</dbReference>
<name>A0A200J8J4_9ENTE</name>
<keyword evidence="4" id="KW-1185">Reference proteome</keyword>
<dbReference type="PANTHER" id="PTHR39173">
    <property type="entry name" value="ACETYLTRANSFERASE"/>
    <property type="match status" value="1"/>
</dbReference>
<sequence length="169" mass="19012">MKLRELCIEDQLKYQAFVQEWSDVGEIKITPMSANLNGLTFERWLEKLTKDRQKKNNSFVPADTLFLEVDDKLVGAVQLRYELTEGLQKIGGNIGYGIAPSERGKGYASVILQKALLRFGDKGFSSVLLTCDKTNLASQKTIQKNGGCLLAEYSVENKKIQKYQININS</sequence>
<evidence type="ECO:0000259" key="1">
    <source>
        <dbReference type="PROSITE" id="PS51186"/>
    </source>
</evidence>
<dbReference type="OrthoDB" id="9797989at2"/>
<reference evidence="3" key="3">
    <citation type="submission" date="2024-03" db="EMBL/GenBank/DDBJ databases">
        <title>The Genome Sequence of Enterococcus sp. DIV0238c.</title>
        <authorList>
            <consortium name="The Broad Institute Genomics Platform"/>
            <consortium name="The Broad Institute Microbial Omics Core"/>
            <consortium name="The Broad Institute Genomic Center for Infectious Diseases"/>
            <person name="Earl A."/>
            <person name="Manson A."/>
            <person name="Gilmore M."/>
            <person name="Schwartman J."/>
            <person name="Shea T."/>
            <person name="Abouelleil A."/>
            <person name="Cao P."/>
            <person name="Chapman S."/>
            <person name="Cusick C."/>
            <person name="Young S."/>
            <person name="Neafsey D."/>
            <person name="Nusbaum C."/>
            <person name="Birren B."/>
        </authorList>
    </citation>
    <scope>NUCLEOTIDE SEQUENCE</scope>
    <source>
        <strain evidence="3">9D6_DIV0238</strain>
    </source>
</reference>
<gene>
    <name evidence="3" type="ORF">A5889_001221</name>
    <name evidence="2" type="ORF">A5889_001858</name>
</gene>
<evidence type="ECO:0000313" key="2">
    <source>
        <dbReference type="EMBL" id="OUZ33149.1"/>
    </source>
</evidence>
<dbReference type="Pfam" id="PF13302">
    <property type="entry name" value="Acetyltransf_3"/>
    <property type="match status" value="1"/>
</dbReference>
<organism evidence="2">
    <name type="scientific">Candidatus Enterococcus dunnyi</name>
    <dbReference type="NCBI Taxonomy" id="1834192"/>
    <lineage>
        <taxon>Bacteria</taxon>
        <taxon>Bacillati</taxon>
        <taxon>Bacillota</taxon>
        <taxon>Bacilli</taxon>
        <taxon>Lactobacillales</taxon>
        <taxon>Enterococcaceae</taxon>
        <taxon>Enterococcus</taxon>
    </lineage>
</organism>
<reference evidence="3" key="2">
    <citation type="submission" date="2017-05" db="EMBL/GenBank/DDBJ databases">
        <authorList>
            <consortium name="The Broad Institute Genomics Platform"/>
            <consortium name="The Broad Institute Genomic Center for Infectious Diseases"/>
            <person name="Earl A."/>
            <person name="Manson A."/>
            <person name="Schwartman J."/>
            <person name="Gilmore M."/>
            <person name="Abouelleil A."/>
            <person name="Cao P."/>
            <person name="Chapman S."/>
            <person name="Cusick C."/>
            <person name="Shea T."/>
            <person name="Young S."/>
            <person name="Neafsey D."/>
            <person name="Nusbaum C."/>
            <person name="Birren B."/>
        </authorList>
    </citation>
    <scope>NUCLEOTIDE SEQUENCE</scope>
    <source>
        <strain evidence="3">9D6_DIV0238</strain>
    </source>
</reference>
<dbReference type="RefSeq" id="WP_087640959.1">
    <property type="nucleotide sequence ID" value="NZ_CP147246.1"/>
</dbReference>
<dbReference type="PROSITE" id="PS51186">
    <property type="entry name" value="GNAT"/>
    <property type="match status" value="1"/>
</dbReference>
<evidence type="ECO:0000313" key="4">
    <source>
        <dbReference type="Proteomes" id="UP000196151"/>
    </source>
</evidence>
<accession>A0A200J8J4</accession>
<evidence type="ECO:0000313" key="3">
    <source>
        <dbReference type="EMBL" id="WYJ93719.1"/>
    </source>
</evidence>
<dbReference type="PANTHER" id="PTHR39173:SF1">
    <property type="entry name" value="ACETYLTRANSFERASE"/>
    <property type="match status" value="1"/>
</dbReference>
<dbReference type="GO" id="GO:0016747">
    <property type="term" value="F:acyltransferase activity, transferring groups other than amino-acyl groups"/>
    <property type="evidence" value="ECO:0007669"/>
    <property type="project" value="InterPro"/>
</dbReference>
<reference evidence="2" key="1">
    <citation type="submission" date="2017-05" db="EMBL/GenBank/DDBJ databases">
        <title>The Genome Sequence of Enterococcus sp. 9D6_DIV0238.</title>
        <authorList>
            <consortium name="The Broad Institute Genomics Platform"/>
            <consortium name="The Broad Institute Genomic Center for Infectious Diseases"/>
            <person name="Earl A."/>
            <person name="Manson A."/>
            <person name="Schwartman J."/>
            <person name="Gilmore M."/>
            <person name="Abouelleil A."/>
            <person name="Cao P."/>
            <person name="Chapman S."/>
            <person name="Cusick C."/>
            <person name="Shea T."/>
            <person name="Young S."/>
            <person name="Neafsey D."/>
            <person name="Nusbaum C."/>
            <person name="Birren B."/>
        </authorList>
    </citation>
    <scope>NUCLEOTIDE SEQUENCE [LARGE SCALE GENOMIC DNA]</scope>
    <source>
        <strain evidence="2">9D6_DIV0238</strain>
    </source>
</reference>
<protein>
    <recommendedName>
        <fullName evidence="1">N-acetyltransferase domain-containing protein</fullName>
    </recommendedName>
</protein>
<dbReference type="Proteomes" id="UP000196151">
    <property type="component" value="Chromosome"/>
</dbReference>
<dbReference type="SUPFAM" id="SSF55729">
    <property type="entry name" value="Acyl-CoA N-acyltransferases (Nat)"/>
    <property type="match status" value="1"/>
</dbReference>
<dbReference type="InterPro" id="IPR016181">
    <property type="entry name" value="Acyl_CoA_acyltransferase"/>
</dbReference>
<feature type="domain" description="N-acetyltransferase" evidence="1">
    <location>
        <begin position="1"/>
        <end position="161"/>
    </location>
</feature>